<gene>
    <name evidence="1" type="ORF">KAK11_10715</name>
</gene>
<organism evidence="1 2">
    <name type="scientific">Ideonella paludis</name>
    <dbReference type="NCBI Taxonomy" id="1233411"/>
    <lineage>
        <taxon>Bacteria</taxon>
        <taxon>Pseudomonadati</taxon>
        <taxon>Pseudomonadota</taxon>
        <taxon>Betaproteobacteria</taxon>
        <taxon>Burkholderiales</taxon>
        <taxon>Sphaerotilaceae</taxon>
        <taxon>Ideonella</taxon>
    </lineage>
</organism>
<dbReference type="RefSeq" id="WP_210809099.1">
    <property type="nucleotide sequence ID" value="NZ_JAGQDG010000004.1"/>
</dbReference>
<sequence>MAITRRRVLGGVALVSGSLLGACASVLGPRRVVYSEDELAALLARRFPVDKRLMEWLDVEVSHPKVRLLPEDNRLELGLGVALRDRLFTTRLQGRLRLSTALAVRPEDRSLRMRQVKVHDWAVDGLEDAGRWPSRLQGQRLGGLLVERVLEDLSIYTFKDSDWQRLTDAGYAPPQVRIQPQGLELLAVPRA</sequence>
<name>A0ABS5DXB7_9BURK</name>
<reference evidence="1 2" key="1">
    <citation type="submission" date="2021-04" db="EMBL/GenBank/DDBJ databases">
        <title>The genome sequence of type strain Ideonella paludis KCTC 32238.</title>
        <authorList>
            <person name="Liu Y."/>
        </authorList>
    </citation>
    <scope>NUCLEOTIDE SEQUENCE [LARGE SCALE GENOMIC DNA]</scope>
    <source>
        <strain evidence="1 2">KCTC 32238</strain>
    </source>
</reference>
<dbReference type="EMBL" id="JAGQDG010000004">
    <property type="protein sequence ID" value="MBQ0935801.1"/>
    <property type="molecule type" value="Genomic_DNA"/>
</dbReference>
<keyword evidence="2" id="KW-1185">Reference proteome</keyword>
<dbReference type="Gene3D" id="3.15.10.40">
    <property type="entry name" value="Uncharacterised protein PF07273, DUF1439"/>
    <property type="match status" value="1"/>
</dbReference>
<comment type="caution">
    <text evidence="1">The sequence shown here is derived from an EMBL/GenBank/DDBJ whole genome shotgun (WGS) entry which is preliminary data.</text>
</comment>
<protein>
    <submittedName>
        <fullName evidence="1">DUF1439 domain-containing protein</fullName>
    </submittedName>
</protein>
<proteinExistence type="predicted"/>
<evidence type="ECO:0000313" key="2">
    <source>
        <dbReference type="Proteomes" id="UP000672097"/>
    </source>
</evidence>
<dbReference type="PROSITE" id="PS51257">
    <property type="entry name" value="PROKAR_LIPOPROTEIN"/>
    <property type="match status" value="1"/>
</dbReference>
<dbReference type="Proteomes" id="UP000672097">
    <property type="component" value="Unassembled WGS sequence"/>
</dbReference>
<accession>A0ABS5DXB7</accession>
<evidence type="ECO:0000313" key="1">
    <source>
        <dbReference type="EMBL" id="MBQ0935801.1"/>
    </source>
</evidence>